<sequence length="198" mass="21440">MGRPRKFDEHEVLVAVRRQFNETGYHGTSVEDLSRVTGLSKGSLYSAFGDKDTLFRRIFEEYCASSDQGAAARVDGPEDQALDRLRAWLAAPEGCPDRRGCLLAKTTAELAWEDENIAARSRAAYETLLESCRLLVEQAQRAGQVDPAADPEALGGLILATHRGLEALLKAGVDTKTLNRIADAAIDGITLSPARPSA</sequence>
<dbReference type="InterPro" id="IPR009057">
    <property type="entry name" value="Homeodomain-like_sf"/>
</dbReference>
<evidence type="ECO:0000256" key="2">
    <source>
        <dbReference type="ARBA" id="ARBA00023125"/>
    </source>
</evidence>
<dbReference type="PANTHER" id="PTHR47506:SF1">
    <property type="entry name" value="HTH-TYPE TRANSCRIPTIONAL REGULATOR YJDC"/>
    <property type="match status" value="1"/>
</dbReference>
<organism evidence="6 7">
    <name type="scientific">Catenuloplanes indicus</name>
    <dbReference type="NCBI Taxonomy" id="137267"/>
    <lineage>
        <taxon>Bacteria</taxon>
        <taxon>Bacillati</taxon>
        <taxon>Actinomycetota</taxon>
        <taxon>Actinomycetes</taxon>
        <taxon>Micromonosporales</taxon>
        <taxon>Micromonosporaceae</taxon>
        <taxon>Catenuloplanes</taxon>
    </lineage>
</organism>
<dbReference type="InterPro" id="IPR001647">
    <property type="entry name" value="HTH_TetR"/>
</dbReference>
<dbReference type="Proteomes" id="UP001240236">
    <property type="component" value="Unassembled WGS sequence"/>
</dbReference>
<dbReference type="GO" id="GO:0003677">
    <property type="term" value="F:DNA binding"/>
    <property type="evidence" value="ECO:0007669"/>
    <property type="project" value="UniProtKB-UniRule"/>
</dbReference>
<protein>
    <submittedName>
        <fullName evidence="6">AcrR family transcriptional regulator</fullName>
    </submittedName>
</protein>
<dbReference type="AlphaFoldDB" id="A0AAE4AV45"/>
<feature type="DNA-binding region" description="H-T-H motif" evidence="4">
    <location>
        <begin position="29"/>
        <end position="48"/>
    </location>
</feature>
<dbReference type="InterPro" id="IPR036271">
    <property type="entry name" value="Tet_transcr_reg_TetR-rel_C_sf"/>
</dbReference>
<dbReference type="Gene3D" id="1.10.10.60">
    <property type="entry name" value="Homeodomain-like"/>
    <property type="match status" value="1"/>
</dbReference>
<dbReference type="InterPro" id="IPR023772">
    <property type="entry name" value="DNA-bd_HTH_TetR-type_CS"/>
</dbReference>
<dbReference type="InterPro" id="IPR011075">
    <property type="entry name" value="TetR_C"/>
</dbReference>
<evidence type="ECO:0000256" key="1">
    <source>
        <dbReference type="ARBA" id="ARBA00023015"/>
    </source>
</evidence>
<keyword evidence="2 4" id="KW-0238">DNA-binding</keyword>
<feature type="domain" description="HTH tetR-type" evidence="5">
    <location>
        <begin position="6"/>
        <end position="66"/>
    </location>
</feature>
<proteinExistence type="predicted"/>
<dbReference type="RefSeq" id="WP_307234361.1">
    <property type="nucleotide sequence ID" value="NZ_JAUSUZ010000001.1"/>
</dbReference>
<evidence type="ECO:0000256" key="4">
    <source>
        <dbReference type="PROSITE-ProRule" id="PRU00335"/>
    </source>
</evidence>
<dbReference type="SUPFAM" id="SSF48498">
    <property type="entry name" value="Tetracyclin repressor-like, C-terminal domain"/>
    <property type="match status" value="1"/>
</dbReference>
<evidence type="ECO:0000313" key="7">
    <source>
        <dbReference type="Proteomes" id="UP001240236"/>
    </source>
</evidence>
<name>A0AAE4AV45_9ACTN</name>
<accession>A0AAE4AV45</accession>
<comment type="caution">
    <text evidence="6">The sequence shown here is derived from an EMBL/GenBank/DDBJ whole genome shotgun (WGS) entry which is preliminary data.</text>
</comment>
<dbReference type="Pfam" id="PF00440">
    <property type="entry name" value="TetR_N"/>
    <property type="match status" value="1"/>
</dbReference>
<evidence type="ECO:0000259" key="5">
    <source>
        <dbReference type="PROSITE" id="PS50977"/>
    </source>
</evidence>
<dbReference type="Gene3D" id="1.10.357.10">
    <property type="entry name" value="Tetracycline Repressor, domain 2"/>
    <property type="match status" value="1"/>
</dbReference>
<dbReference type="PRINTS" id="PR00455">
    <property type="entry name" value="HTHTETR"/>
</dbReference>
<dbReference type="Pfam" id="PF16925">
    <property type="entry name" value="TetR_C_13"/>
    <property type="match status" value="1"/>
</dbReference>
<keyword evidence="1" id="KW-0805">Transcription regulation</keyword>
<dbReference type="PANTHER" id="PTHR47506">
    <property type="entry name" value="TRANSCRIPTIONAL REGULATORY PROTEIN"/>
    <property type="match status" value="1"/>
</dbReference>
<keyword evidence="7" id="KW-1185">Reference proteome</keyword>
<evidence type="ECO:0000256" key="3">
    <source>
        <dbReference type="ARBA" id="ARBA00023163"/>
    </source>
</evidence>
<dbReference type="PROSITE" id="PS50977">
    <property type="entry name" value="HTH_TETR_2"/>
    <property type="match status" value="1"/>
</dbReference>
<dbReference type="EMBL" id="JAUSUZ010000001">
    <property type="protein sequence ID" value="MDQ0363602.1"/>
    <property type="molecule type" value="Genomic_DNA"/>
</dbReference>
<gene>
    <name evidence="6" type="ORF">J2S42_000271</name>
</gene>
<evidence type="ECO:0000313" key="6">
    <source>
        <dbReference type="EMBL" id="MDQ0363602.1"/>
    </source>
</evidence>
<dbReference type="SUPFAM" id="SSF46689">
    <property type="entry name" value="Homeodomain-like"/>
    <property type="match status" value="1"/>
</dbReference>
<dbReference type="PROSITE" id="PS01081">
    <property type="entry name" value="HTH_TETR_1"/>
    <property type="match status" value="1"/>
</dbReference>
<reference evidence="6 7" key="1">
    <citation type="submission" date="2023-07" db="EMBL/GenBank/DDBJ databases">
        <title>Sequencing the genomes of 1000 actinobacteria strains.</title>
        <authorList>
            <person name="Klenk H.-P."/>
        </authorList>
    </citation>
    <scope>NUCLEOTIDE SEQUENCE [LARGE SCALE GENOMIC DNA]</scope>
    <source>
        <strain evidence="6 7">DSM 44709</strain>
    </source>
</reference>
<keyword evidence="3" id="KW-0804">Transcription</keyword>